<keyword evidence="3" id="KW-1185">Reference proteome</keyword>
<comment type="caution">
    <text evidence="2">The sequence shown here is derived from an EMBL/GenBank/DDBJ whole genome shotgun (WGS) entry which is preliminary data.</text>
</comment>
<name>A0A4Z1FV23_9HELO</name>
<accession>A0A4Z1FV23</accession>
<organism evidence="2 3">
    <name type="scientific">Botrytis paeoniae</name>
    <dbReference type="NCBI Taxonomy" id="278948"/>
    <lineage>
        <taxon>Eukaryota</taxon>
        <taxon>Fungi</taxon>
        <taxon>Dikarya</taxon>
        <taxon>Ascomycota</taxon>
        <taxon>Pezizomycotina</taxon>
        <taxon>Leotiomycetes</taxon>
        <taxon>Helotiales</taxon>
        <taxon>Sclerotiniaceae</taxon>
        <taxon>Botrytis</taxon>
    </lineage>
</organism>
<dbReference type="AlphaFoldDB" id="A0A4Z1FV23"/>
<keyword evidence="1" id="KW-0812">Transmembrane</keyword>
<sequence>MNTASILTSWLAVLYIPLPTSILYLPQTSKQQTPYRFKAIHKIWKLKIDEEIENLTEGRIIKVRQQKLKQTIRQWQEINEDSQSITDPSSRAMELFRNINSDAVIHPWEQGGLDRGYSCIAALLSVNYDLRMLVEKKYSFACGIARPMVLFNFDLDTLLLSGKDMHIASYYIGFFRSLINGLDGGRRKDWKKVKFLAIEVPTRYFTGVGPETGHDINFYGFIGIILCHFTDLKELTIFDSCVGDLLETYKTLKDTITVIAALLNLYTTVSSNIELRKIPAFARRVELDTGAPFKVPGVESLFIKSIIGPGWWRDLEDAHQDYLKRRMKGRAEAYLPKLDEINAKESNMSLDIHPY</sequence>
<proteinExistence type="predicted"/>
<dbReference type="EMBL" id="PQXI01000024">
    <property type="protein sequence ID" value="TGO28664.1"/>
    <property type="molecule type" value="Genomic_DNA"/>
</dbReference>
<evidence type="ECO:0000256" key="1">
    <source>
        <dbReference type="SAM" id="Phobius"/>
    </source>
</evidence>
<reference evidence="2 3" key="1">
    <citation type="submission" date="2017-12" db="EMBL/GenBank/DDBJ databases">
        <title>Comparative genomics of Botrytis spp.</title>
        <authorList>
            <person name="Valero-Jimenez C.A."/>
            <person name="Tapia P."/>
            <person name="Veloso J."/>
            <person name="Silva-Moreno E."/>
            <person name="Staats M."/>
            <person name="Valdes J.H."/>
            <person name="Van Kan J.A.L."/>
        </authorList>
    </citation>
    <scope>NUCLEOTIDE SEQUENCE [LARGE SCALE GENOMIC DNA]</scope>
    <source>
        <strain evidence="2 3">Bp0003</strain>
    </source>
</reference>
<dbReference type="Proteomes" id="UP000297910">
    <property type="component" value="Unassembled WGS sequence"/>
</dbReference>
<gene>
    <name evidence="2" type="ORF">BPAE_0024g00090</name>
</gene>
<evidence type="ECO:0000313" key="2">
    <source>
        <dbReference type="EMBL" id="TGO28664.1"/>
    </source>
</evidence>
<protein>
    <submittedName>
        <fullName evidence="2">Uncharacterized protein</fullName>
    </submittedName>
</protein>
<keyword evidence="1" id="KW-1133">Transmembrane helix</keyword>
<keyword evidence="1" id="KW-0472">Membrane</keyword>
<feature type="transmembrane region" description="Helical" evidence="1">
    <location>
        <begin position="6"/>
        <end position="26"/>
    </location>
</feature>
<evidence type="ECO:0000313" key="3">
    <source>
        <dbReference type="Proteomes" id="UP000297910"/>
    </source>
</evidence>